<dbReference type="Gramene" id="Pp3c26_3290V3.1">
    <property type="protein sequence ID" value="Pp3c26_3290V3.1"/>
    <property type="gene ID" value="Pp3c26_3290"/>
</dbReference>
<feature type="compositionally biased region" description="Low complexity" evidence="4">
    <location>
        <begin position="584"/>
        <end position="598"/>
    </location>
</feature>
<feature type="region of interest" description="Disordered" evidence="4">
    <location>
        <begin position="326"/>
        <end position="347"/>
    </location>
</feature>
<evidence type="ECO:0000313" key="6">
    <source>
        <dbReference type="EMBL" id="PNR26693.1"/>
    </source>
</evidence>
<reference evidence="6 8" key="1">
    <citation type="journal article" date="2008" name="Science">
        <title>The Physcomitrella genome reveals evolutionary insights into the conquest of land by plants.</title>
        <authorList>
            <person name="Rensing S."/>
            <person name="Lang D."/>
            <person name="Zimmer A."/>
            <person name="Terry A."/>
            <person name="Salamov A."/>
            <person name="Shapiro H."/>
            <person name="Nishiyama T."/>
            <person name="Perroud P.-F."/>
            <person name="Lindquist E."/>
            <person name="Kamisugi Y."/>
            <person name="Tanahashi T."/>
            <person name="Sakakibara K."/>
            <person name="Fujita T."/>
            <person name="Oishi K."/>
            <person name="Shin-I T."/>
            <person name="Kuroki Y."/>
            <person name="Toyoda A."/>
            <person name="Suzuki Y."/>
            <person name="Hashimoto A."/>
            <person name="Yamaguchi K."/>
            <person name="Sugano A."/>
            <person name="Kohara Y."/>
            <person name="Fujiyama A."/>
            <person name="Anterola A."/>
            <person name="Aoki S."/>
            <person name="Ashton N."/>
            <person name="Barbazuk W.B."/>
            <person name="Barker E."/>
            <person name="Bennetzen J."/>
            <person name="Bezanilla M."/>
            <person name="Blankenship R."/>
            <person name="Cho S.H."/>
            <person name="Dutcher S."/>
            <person name="Estelle M."/>
            <person name="Fawcett J.A."/>
            <person name="Gundlach H."/>
            <person name="Hanada K."/>
            <person name="Heyl A."/>
            <person name="Hicks K.A."/>
            <person name="Hugh J."/>
            <person name="Lohr M."/>
            <person name="Mayer K."/>
            <person name="Melkozernov A."/>
            <person name="Murata T."/>
            <person name="Nelson D."/>
            <person name="Pils B."/>
            <person name="Prigge M."/>
            <person name="Reiss B."/>
            <person name="Renner T."/>
            <person name="Rombauts S."/>
            <person name="Rushton P."/>
            <person name="Sanderfoot A."/>
            <person name="Schween G."/>
            <person name="Shiu S.-H."/>
            <person name="Stueber K."/>
            <person name="Theodoulou F.L."/>
            <person name="Tu H."/>
            <person name="Van de Peer Y."/>
            <person name="Verrier P.J."/>
            <person name="Waters E."/>
            <person name="Wood A."/>
            <person name="Yang L."/>
            <person name="Cove D."/>
            <person name="Cuming A."/>
            <person name="Hasebe M."/>
            <person name="Lucas S."/>
            <person name="Mishler D.B."/>
            <person name="Reski R."/>
            <person name="Grigoriev I."/>
            <person name="Quatrano R.S."/>
            <person name="Boore J.L."/>
        </authorList>
    </citation>
    <scope>NUCLEOTIDE SEQUENCE [LARGE SCALE GENOMIC DNA]</scope>
    <source>
        <strain evidence="7 8">cv. Gransden 2004</strain>
    </source>
</reference>
<sequence length="717" mass="76646">MVLSPLQIEQTGKCTIAAYNTWLPTFWRSFLSPSFLFLLSHAKLSMPSQMTPSLTTLSAHQRGGSNMSPRASPGFPQTLASPDTRMPFISQGFAASSSIPGALACGSQPGGEANQHQQLRFSSTGASGSSSSSWQTQSPYGQYQGTTPSMSTQMSRIHHESGHGNLAGGEQTASSSSFQMPYNISTSFSQQWRSTSGQWDCTGSPQSGEHWPVGGMTTGVLSGPGGGSRPAHAHLSVLVPPNRSGISLDSPRGGMHPPGAGDSGGFSMESGPQMPFPKLGSGREARSATQLRQYPSEAGLLITPKTDGAGAILCDPLQALLDGSSEQRLPHSGECTSSPTGEASSNLPEWEKNWMENFPDSYNEGRSLDPNNARGFQQPEKFYLVAPPQPIAMRDPGTEQQQPGTASGSSPVPPAAFSSAAEHVKTRLRWTPELHEKFVDAVAQLGGPERATPKAVLRVMGVEGITIYHVKSHLQKYRLIPEVSSEDSRNDRRRNDSSLSPMDIHSSLQMTQALQMQMEVQKRLHEQLEIQRELQLRIEAQGQSLKMMLEAQAKASGVFGVRSDRAGKELIPPATDAIADRDFPTQSSPAPESAAAGARTSSPGYEQSTKRARVEVPNLVIVPQEPYRSEAYRHQGNNKMGLLHDRSSSAWNSSSSLQGSLPSRLGRSSSTDQVEGALAMSAVSDGGGGTPQRHTASQGCMPQQPGNMTSKSLQASV</sequence>
<dbReference type="SUPFAM" id="SSF46689">
    <property type="entry name" value="Homeodomain-like"/>
    <property type="match status" value="1"/>
</dbReference>
<feature type="region of interest" description="Disordered" evidence="4">
    <location>
        <begin position="194"/>
        <end position="214"/>
    </location>
</feature>
<reference evidence="7" key="3">
    <citation type="submission" date="2020-12" db="UniProtKB">
        <authorList>
            <consortium name="EnsemblPlants"/>
        </authorList>
    </citation>
    <scope>IDENTIFICATION</scope>
</reference>
<dbReference type="FunCoup" id="A0A2K1IBN3">
    <property type="interactions" value="1"/>
</dbReference>
<dbReference type="InterPro" id="IPR006447">
    <property type="entry name" value="Myb_dom_plants"/>
</dbReference>
<evidence type="ECO:0000256" key="3">
    <source>
        <dbReference type="ARBA" id="ARBA00023242"/>
    </source>
</evidence>
<feature type="region of interest" description="Disordered" evidence="4">
    <location>
        <begin position="484"/>
        <end position="504"/>
    </location>
</feature>
<gene>
    <name evidence="7" type="primary">LOC112277984</name>
    <name evidence="6" type="ORF">PHYPA_030174</name>
</gene>
<feature type="region of interest" description="Disordered" evidence="4">
    <location>
        <begin position="579"/>
        <end position="612"/>
    </location>
</feature>
<proteinExistence type="predicted"/>
<dbReference type="FunFam" id="1.10.10.60:FF:000002">
    <property type="entry name" value="Myb family transcription factor"/>
    <property type="match status" value="1"/>
</dbReference>
<feature type="region of interest" description="Disordered" evidence="4">
    <location>
        <begin position="104"/>
        <end position="177"/>
    </location>
</feature>
<feature type="compositionally biased region" description="Low complexity" evidence="4">
    <location>
        <begin position="122"/>
        <end position="138"/>
    </location>
</feature>
<dbReference type="InterPro" id="IPR025756">
    <property type="entry name" value="Myb_CC_LHEQLE"/>
</dbReference>
<feature type="compositionally biased region" description="Basic and acidic residues" evidence="4">
    <location>
        <begin position="486"/>
        <end position="496"/>
    </location>
</feature>
<reference evidence="6 8" key="2">
    <citation type="journal article" date="2018" name="Plant J.">
        <title>The Physcomitrella patens chromosome-scale assembly reveals moss genome structure and evolution.</title>
        <authorList>
            <person name="Lang D."/>
            <person name="Ullrich K.K."/>
            <person name="Murat F."/>
            <person name="Fuchs J."/>
            <person name="Jenkins J."/>
            <person name="Haas F.B."/>
            <person name="Piednoel M."/>
            <person name="Gundlach H."/>
            <person name="Van Bel M."/>
            <person name="Meyberg R."/>
            <person name="Vives C."/>
            <person name="Morata J."/>
            <person name="Symeonidi A."/>
            <person name="Hiss M."/>
            <person name="Muchero W."/>
            <person name="Kamisugi Y."/>
            <person name="Saleh O."/>
            <person name="Blanc G."/>
            <person name="Decker E.L."/>
            <person name="van Gessel N."/>
            <person name="Grimwood J."/>
            <person name="Hayes R.D."/>
            <person name="Graham S.W."/>
            <person name="Gunter L.E."/>
            <person name="McDaniel S.F."/>
            <person name="Hoernstein S.N.W."/>
            <person name="Larsson A."/>
            <person name="Li F.W."/>
            <person name="Perroud P.F."/>
            <person name="Phillips J."/>
            <person name="Ranjan P."/>
            <person name="Rokshar D.S."/>
            <person name="Rothfels C.J."/>
            <person name="Schneider L."/>
            <person name="Shu S."/>
            <person name="Stevenson D.W."/>
            <person name="Thummler F."/>
            <person name="Tillich M."/>
            <person name="Villarreal Aguilar J.C."/>
            <person name="Widiez T."/>
            <person name="Wong G.K."/>
            <person name="Wymore A."/>
            <person name="Zhang Y."/>
            <person name="Zimmer A.D."/>
            <person name="Quatrano R.S."/>
            <person name="Mayer K.F.X."/>
            <person name="Goodstein D."/>
            <person name="Casacuberta J.M."/>
            <person name="Vandepoele K."/>
            <person name="Reski R."/>
            <person name="Cuming A.C."/>
            <person name="Tuskan G.A."/>
            <person name="Maumus F."/>
            <person name="Salse J."/>
            <person name="Schmutz J."/>
            <person name="Rensing S.A."/>
        </authorList>
    </citation>
    <scope>NUCLEOTIDE SEQUENCE [LARGE SCALE GENOMIC DNA]</scope>
    <source>
        <strain evidence="7 8">cv. Gransden 2004</strain>
    </source>
</reference>
<keyword evidence="8" id="KW-1185">Reference proteome</keyword>
<keyword evidence="1" id="KW-0805">Transcription regulation</keyword>
<evidence type="ECO:0000259" key="5">
    <source>
        <dbReference type="PROSITE" id="PS51294"/>
    </source>
</evidence>
<dbReference type="Pfam" id="PF14379">
    <property type="entry name" value="Myb_CC_LHEQLE"/>
    <property type="match status" value="1"/>
</dbReference>
<dbReference type="EMBL" id="ABEU02000026">
    <property type="protein sequence ID" value="PNR26693.1"/>
    <property type="molecule type" value="Genomic_DNA"/>
</dbReference>
<feature type="region of interest" description="Disordered" evidence="4">
    <location>
        <begin position="249"/>
        <end position="289"/>
    </location>
</feature>
<dbReference type="GeneID" id="112277984"/>
<feature type="compositionally biased region" description="Low complexity" evidence="4">
    <location>
        <begin position="406"/>
        <end position="420"/>
    </location>
</feature>
<dbReference type="NCBIfam" id="TIGR01557">
    <property type="entry name" value="myb_SHAQKYF"/>
    <property type="match status" value="1"/>
</dbReference>
<evidence type="ECO:0000313" key="8">
    <source>
        <dbReference type="Proteomes" id="UP000006727"/>
    </source>
</evidence>
<dbReference type="EnsemblPlants" id="Pp3c26_3290V3.2">
    <property type="protein sequence ID" value="Pp3c26_3290V3.2"/>
    <property type="gene ID" value="Pp3c26_3290"/>
</dbReference>
<feature type="compositionally biased region" description="Polar residues" evidence="4">
    <location>
        <begin position="56"/>
        <end position="69"/>
    </location>
</feature>
<feature type="compositionally biased region" description="Polar residues" evidence="4">
    <location>
        <begin position="334"/>
        <end position="347"/>
    </location>
</feature>
<dbReference type="Gene3D" id="1.10.10.60">
    <property type="entry name" value="Homeodomain-like"/>
    <property type="match status" value="1"/>
</dbReference>
<dbReference type="PROSITE" id="PS51294">
    <property type="entry name" value="HTH_MYB"/>
    <property type="match status" value="1"/>
</dbReference>
<feature type="region of interest" description="Disordered" evidence="4">
    <location>
        <begin position="56"/>
        <end position="76"/>
    </location>
</feature>
<feature type="compositionally biased region" description="Low complexity" evidence="4">
    <location>
        <begin position="648"/>
        <end position="670"/>
    </location>
</feature>
<organism evidence="6">
    <name type="scientific">Physcomitrium patens</name>
    <name type="common">Spreading-leaved earth moss</name>
    <name type="synonym">Physcomitrella patens</name>
    <dbReference type="NCBI Taxonomy" id="3218"/>
    <lineage>
        <taxon>Eukaryota</taxon>
        <taxon>Viridiplantae</taxon>
        <taxon>Streptophyta</taxon>
        <taxon>Embryophyta</taxon>
        <taxon>Bryophyta</taxon>
        <taxon>Bryophytina</taxon>
        <taxon>Bryopsida</taxon>
        <taxon>Funariidae</taxon>
        <taxon>Funariales</taxon>
        <taxon>Funariaceae</taxon>
        <taxon>Physcomitrium</taxon>
    </lineage>
</organism>
<accession>A0A2K1IBN3</accession>
<name>A0A2K1IBN3_PHYPA</name>
<dbReference type="Pfam" id="PF00249">
    <property type="entry name" value="Myb_DNA-binding"/>
    <property type="match status" value="1"/>
</dbReference>
<dbReference type="InterPro" id="IPR001005">
    <property type="entry name" value="SANT/Myb"/>
</dbReference>
<evidence type="ECO:0000256" key="1">
    <source>
        <dbReference type="ARBA" id="ARBA00023015"/>
    </source>
</evidence>
<evidence type="ECO:0000256" key="2">
    <source>
        <dbReference type="ARBA" id="ARBA00023163"/>
    </source>
</evidence>
<feature type="region of interest" description="Disordered" evidence="4">
    <location>
        <begin position="639"/>
        <end position="717"/>
    </location>
</feature>
<dbReference type="PANTHER" id="PTHR31499">
    <property type="entry name" value="MYB FAMILY TRANSCRIPTION FACTOR PHL11"/>
    <property type="match status" value="1"/>
</dbReference>
<feature type="compositionally biased region" description="Polar residues" evidence="4">
    <location>
        <begin position="139"/>
        <end position="155"/>
    </location>
</feature>
<dbReference type="OrthoDB" id="551907at2759"/>
<feature type="compositionally biased region" description="Polar residues" evidence="4">
    <location>
        <begin position="692"/>
        <end position="717"/>
    </location>
</feature>
<dbReference type="KEGG" id="ppp:112277984"/>
<protein>
    <recommendedName>
        <fullName evidence="5">HTH myb-type domain-containing protein</fullName>
    </recommendedName>
</protein>
<dbReference type="PANTHER" id="PTHR31499:SF43">
    <property type="entry name" value="MYB FAMILY TRANSCRIPTION FACTOR APL"/>
    <property type="match status" value="1"/>
</dbReference>
<evidence type="ECO:0000313" key="7">
    <source>
        <dbReference type="EnsemblPlants" id="Pp3c26_3290V3.1"/>
    </source>
</evidence>
<dbReference type="PaxDb" id="3218-PP1S306_52V6.1"/>
<feature type="compositionally biased region" description="Polar residues" evidence="4">
    <location>
        <begin position="194"/>
        <end position="207"/>
    </location>
</feature>
<feature type="domain" description="HTH myb-type" evidence="5">
    <location>
        <begin position="422"/>
        <end position="483"/>
    </location>
</feature>
<dbReference type="InterPro" id="IPR009057">
    <property type="entry name" value="Homeodomain-like_sf"/>
</dbReference>
<dbReference type="GO" id="GO:0003677">
    <property type="term" value="F:DNA binding"/>
    <property type="evidence" value="ECO:0007669"/>
    <property type="project" value="InterPro"/>
</dbReference>
<dbReference type="InterPro" id="IPR046955">
    <property type="entry name" value="PHR1-like"/>
</dbReference>
<dbReference type="Gramene" id="Pp3c26_3290V3.2">
    <property type="protein sequence ID" value="Pp3c26_3290V3.2"/>
    <property type="gene ID" value="Pp3c26_3290"/>
</dbReference>
<dbReference type="STRING" id="3218.A0A2K1IBN3"/>
<dbReference type="RefSeq" id="XP_024366696.1">
    <property type="nucleotide sequence ID" value="XM_024510928.2"/>
</dbReference>
<dbReference type="Proteomes" id="UP000006727">
    <property type="component" value="Chromosome 26"/>
</dbReference>
<dbReference type="InterPro" id="IPR017930">
    <property type="entry name" value="Myb_dom"/>
</dbReference>
<evidence type="ECO:0000256" key="4">
    <source>
        <dbReference type="SAM" id="MobiDB-lite"/>
    </source>
</evidence>
<dbReference type="GO" id="GO:0003700">
    <property type="term" value="F:DNA-binding transcription factor activity"/>
    <property type="evidence" value="ECO:0007669"/>
    <property type="project" value="InterPro"/>
</dbReference>
<dbReference type="AlphaFoldDB" id="A0A2K1IBN3"/>
<feature type="region of interest" description="Disordered" evidence="4">
    <location>
        <begin position="356"/>
        <end position="375"/>
    </location>
</feature>
<feature type="region of interest" description="Disordered" evidence="4">
    <location>
        <begin position="389"/>
        <end position="420"/>
    </location>
</feature>
<keyword evidence="3" id="KW-0539">Nucleus</keyword>
<keyword evidence="2" id="KW-0804">Transcription</keyword>
<dbReference type="EnsemblPlants" id="Pp3c26_3290V3.1">
    <property type="protein sequence ID" value="Pp3c26_3290V3.1"/>
    <property type="gene ID" value="Pp3c26_3290"/>
</dbReference>